<proteinExistence type="predicted"/>
<reference evidence="1" key="1">
    <citation type="journal article" date="2015" name="Nature">
        <title>Complex archaea that bridge the gap between prokaryotes and eukaryotes.</title>
        <authorList>
            <person name="Spang A."/>
            <person name="Saw J.H."/>
            <person name="Jorgensen S.L."/>
            <person name="Zaremba-Niedzwiedzka K."/>
            <person name="Martijn J."/>
            <person name="Lind A.E."/>
            <person name="van Eijk R."/>
            <person name="Schleper C."/>
            <person name="Guy L."/>
            <person name="Ettema T.J."/>
        </authorList>
    </citation>
    <scope>NUCLEOTIDE SEQUENCE</scope>
</reference>
<name>A0A0F9M0X3_9ZZZZ</name>
<accession>A0A0F9M0X3</accession>
<dbReference type="AlphaFoldDB" id="A0A0F9M0X3"/>
<dbReference type="EMBL" id="LAZR01005301">
    <property type="protein sequence ID" value="KKN01075.1"/>
    <property type="molecule type" value="Genomic_DNA"/>
</dbReference>
<gene>
    <name evidence="1" type="ORF">LCGC14_1131380</name>
</gene>
<organism evidence="1">
    <name type="scientific">marine sediment metagenome</name>
    <dbReference type="NCBI Taxonomy" id="412755"/>
    <lineage>
        <taxon>unclassified sequences</taxon>
        <taxon>metagenomes</taxon>
        <taxon>ecological metagenomes</taxon>
    </lineage>
</organism>
<comment type="caution">
    <text evidence="1">The sequence shown here is derived from an EMBL/GenBank/DDBJ whole genome shotgun (WGS) entry which is preliminary data.</text>
</comment>
<protein>
    <submittedName>
        <fullName evidence="1">Uncharacterized protein</fullName>
    </submittedName>
</protein>
<sequence length="97" mass="11669">MIEHVKRWRERNGRLIHDGDCWFWGVELCTCGLLHYLMPLHEQPEWFWKEQGAHERQIARIPKPLPYIEPTKEELAECQKMIDEIFPKDSQKDGPKT</sequence>
<evidence type="ECO:0000313" key="1">
    <source>
        <dbReference type="EMBL" id="KKN01075.1"/>
    </source>
</evidence>